<organism evidence="2 3">
    <name type="scientific">Pestalotiopsis fici (strain W106-1 / CGMCC3.15140)</name>
    <dbReference type="NCBI Taxonomy" id="1229662"/>
    <lineage>
        <taxon>Eukaryota</taxon>
        <taxon>Fungi</taxon>
        <taxon>Dikarya</taxon>
        <taxon>Ascomycota</taxon>
        <taxon>Pezizomycotina</taxon>
        <taxon>Sordariomycetes</taxon>
        <taxon>Xylariomycetidae</taxon>
        <taxon>Amphisphaeriales</taxon>
        <taxon>Sporocadaceae</taxon>
        <taxon>Pestalotiopsis</taxon>
    </lineage>
</organism>
<dbReference type="AlphaFoldDB" id="W3WQT5"/>
<gene>
    <name evidence="2" type="ORF">PFICI_11571</name>
</gene>
<name>W3WQT5_PESFW</name>
<reference evidence="3" key="1">
    <citation type="journal article" date="2015" name="BMC Genomics">
        <title>Genomic and transcriptomic analysis of the endophytic fungus Pestalotiopsis fici reveals its lifestyle and high potential for synthesis of natural products.</title>
        <authorList>
            <person name="Wang X."/>
            <person name="Zhang X."/>
            <person name="Liu L."/>
            <person name="Xiang M."/>
            <person name="Wang W."/>
            <person name="Sun X."/>
            <person name="Che Y."/>
            <person name="Guo L."/>
            <person name="Liu G."/>
            <person name="Guo L."/>
            <person name="Wang C."/>
            <person name="Yin W.B."/>
            <person name="Stadler M."/>
            <person name="Zhang X."/>
            <person name="Liu X."/>
        </authorList>
    </citation>
    <scope>NUCLEOTIDE SEQUENCE [LARGE SCALE GENOMIC DNA]</scope>
    <source>
        <strain evidence="3">W106-1 / CGMCC3.15140</strain>
    </source>
</reference>
<dbReference type="OrthoDB" id="10514385at2759"/>
<dbReference type="InParanoid" id="W3WQT5"/>
<dbReference type="EMBL" id="KI912117">
    <property type="protein sequence ID" value="ETS76184.1"/>
    <property type="molecule type" value="Genomic_DNA"/>
</dbReference>
<dbReference type="GeneID" id="19276584"/>
<feature type="coiled-coil region" evidence="1">
    <location>
        <begin position="61"/>
        <end position="130"/>
    </location>
</feature>
<sequence>MTTIKICEDESNDESRRFRQDVITRAVNVVDTKELSRVEVSILRDHAVQLSNTNDSQTKRIKDQDKIIQAQTDKIKRLQSKLKERNAFIEQQRKVCDKQTRLHNEARKCVKSLEKELKQAEDRFEKASKGIVDVVRHMFLHVRRINDVTKTHGRRMMEKGKVEAGEPPCAYTEDILDDEYHDANFHESQQRNVVNGLLKKLTDKSGISFAGAWEFAEEQMRSGQRS</sequence>
<dbReference type="RefSeq" id="XP_007838343.1">
    <property type="nucleotide sequence ID" value="XM_007840152.1"/>
</dbReference>
<proteinExistence type="predicted"/>
<dbReference type="KEGG" id="pfy:PFICI_11571"/>
<evidence type="ECO:0000256" key="1">
    <source>
        <dbReference type="SAM" id="Coils"/>
    </source>
</evidence>
<keyword evidence="1" id="KW-0175">Coiled coil</keyword>
<evidence type="ECO:0000313" key="2">
    <source>
        <dbReference type="EMBL" id="ETS76184.1"/>
    </source>
</evidence>
<keyword evidence="3" id="KW-1185">Reference proteome</keyword>
<protein>
    <submittedName>
        <fullName evidence="2">Uncharacterized protein</fullName>
    </submittedName>
</protein>
<evidence type="ECO:0000313" key="3">
    <source>
        <dbReference type="Proteomes" id="UP000030651"/>
    </source>
</evidence>
<dbReference type="Proteomes" id="UP000030651">
    <property type="component" value="Unassembled WGS sequence"/>
</dbReference>
<dbReference type="HOGENOM" id="CLU_1225148_0_0_1"/>
<accession>W3WQT5</accession>